<evidence type="ECO:0000259" key="1">
    <source>
        <dbReference type="Pfam" id="PF01610"/>
    </source>
</evidence>
<dbReference type="InterPro" id="IPR002560">
    <property type="entry name" value="Transposase_DDE"/>
</dbReference>
<organism evidence="2 3">
    <name type="scientific">Symmachiella dynata</name>
    <dbReference type="NCBI Taxonomy" id="2527995"/>
    <lineage>
        <taxon>Bacteria</taxon>
        <taxon>Pseudomonadati</taxon>
        <taxon>Planctomycetota</taxon>
        <taxon>Planctomycetia</taxon>
        <taxon>Planctomycetales</taxon>
        <taxon>Planctomycetaceae</taxon>
        <taxon>Symmachiella</taxon>
    </lineage>
</organism>
<accession>A0A517ZQ21</accession>
<sequence>MIKVGRMLKRHLDNLVTWFRHPISNGPVEGFNSRIQAIKSAARGFRNFENYRIRILFFCGSLNLEPAMSFA</sequence>
<dbReference type="RefSeq" id="WP_145376887.1">
    <property type="nucleotide sequence ID" value="NZ_CP036276.1"/>
</dbReference>
<keyword evidence="3" id="KW-1185">Reference proteome</keyword>
<name>A0A517ZQ21_9PLAN</name>
<dbReference type="KEGG" id="sdyn:Mal52_30260"/>
<dbReference type="EMBL" id="CP036276">
    <property type="protein sequence ID" value="QDU44543.1"/>
    <property type="molecule type" value="Genomic_DNA"/>
</dbReference>
<evidence type="ECO:0000313" key="3">
    <source>
        <dbReference type="Proteomes" id="UP000319383"/>
    </source>
</evidence>
<reference evidence="2 3" key="1">
    <citation type="submission" date="2019-02" db="EMBL/GenBank/DDBJ databases">
        <title>Deep-cultivation of Planctomycetes and their phenomic and genomic characterization uncovers novel biology.</title>
        <authorList>
            <person name="Wiegand S."/>
            <person name="Jogler M."/>
            <person name="Boedeker C."/>
            <person name="Pinto D."/>
            <person name="Vollmers J."/>
            <person name="Rivas-Marin E."/>
            <person name="Kohn T."/>
            <person name="Peeters S.H."/>
            <person name="Heuer A."/>
            <person name="Rast P."/>
            <person name="Oberbeckmann S."/>
            <person name="Bunk B."/>
            <person name="Jeske O."/>
            <person name="Meyerdierks A."/>
            <person name="Storesund J.E."/>
            <person name="Kallscheuer N."/>
            <person name="Luecker S."/>
            <person name="Lage O.M."/>
            <person name="Pohl T."/>
            <person name="Merkel B.J."/>
            <person name="Hornburger P."/>
            <person name="Mueller R.-W."/>
            <person name="Bruemmer F."/>
            <person name="Labrenz M."/>
            <person name="Spormann A.M."/>
            <person name="Op den Camp H."/>
            <person name="Overmann J."/>
            <person name="Amann R."/>
            <person name="Jetten M.S.M."/>
            <person name="Mascher T."/>
            <person name="Medema M.H."/>
            <person name="Devos D.P."/>
            <person name="Kaster A.-K."/>
            <person name="Ovreas L."/>
            <person name="Rohde M."/>
            <person name="Galperin M.Y."/>
            <person name="Jogler C."/>
        </authorList>
    </citation>
    <scope>NUCLEOTIDE SEQUENCE [LARGE SCALE GENOMIC DNA]</scope>
    <source>
        <strain evidence="2 3">Mal52</strain>
    </source>
</reference>
<protein>
    <recommendedName>
        <fullName evidence="1">Transposase IS204/IS1001/IS1096/IS1165 DDE domain-containing protein</fullName>
    </recommendedName>
</protein>
<dbReference type="AlphaFoldDB" id="A0A517ZQ21"/>
<evidence type="ECO:0000313" key="2">
    <source>
        <dbReference type="EMBL" id="QDU44543.1"/>
    </source>
</evidence>
<gene>
    <name evidence="2" type="ORF">Mal52_30260</name>
</gene>
<proteinExistence type="predicted"/>
<feature type="domain" description="Transposase IS204/IS1001/IS1096/IS1165 DDE" evidence="1">
    <location>
        <begin position="1"/>
        <end position="55"/>
    </location>
</feature>
<dbReference type="Proteomes" id="UP000319383">
    <property type="component" value="Chromosome"/>
</dbReference>
<dbReference type="Pfam" id="PF01610">
    <property type="entry name" value="DDE_Tnp_ISL3"/>
    <property type="match status" value="1"/>
</dbReference>